<dbReference type="Proteomes" id="UP000789595">
    <property type="component" value="Unassembled WGS sequence"/>
</dbReference>
<dbReference type="Gene3D" id="3.40.50.1240">
    <property type="entry name" value="Phosphoglycerate mutase-like"/>
    <property type="match status" value="1"/>
</dbReference>
<feature type="signal peptide" evidence="1">
    <location>
        <begin position="1"/>
        <end position="22"/>
    </location>
</feature>
<reference evidence="2" key="1">
    <citation type="submission" date="2021-11" db="EMBL/GenBank/DDBJ databases">
        <authorList>
            <consortium name="Genoscope - CEA"/>
            <person name="William W."/>
        </authorList>
    </citation>
    <scope>NUCLEOTIDE SEQUENCE</scope>
</reference>
<keyword evidence="3" id="KW-1185">Reference proteome</keyword>
<dbReference type="SUPFAM" id="SSF53254">
    <property type="entry name" value="Phosphoglycerate mutase-like"/>
    <property type="match status" value="1"/>
</dbReference>
<gene>
    <name evidence="2" type="ORF">PECAL_2P14010</name>
</gene>
<name>A0A8J2SI25_9STRA</name>
<organism evidence="2 3">
    <name type="scientific">Pelagomonas calceolata</name>
    <dbReference type="NCBI Taxonomy" id="35677"/>
    <lineage>
        <taxon>Eukaryota</taxon>
        <taxon>Sar</taxon>
        <taxon>Stramenopiles</taxon>
        <taxon>Ochrophyta</taxon>
        <taxon>Pelagophyceae</taxon>
        <taxon>Pelagomonadales</taxon>
        <taxon>Pelagomonadaceae</taxon>
        <taxon>Pelagomonas</taxon>
    </lineage>
</organism>
<dbReference type="EMBL" id="CAKKNE010000002">
    <property type="protein sequence ID" value="CAH0368339.1"/>
    <property type="molecule type" value="Genomic_DNA"/>
</dbReference>
<dbReference type="AlphaFoldDB" id="A0A8J2SI25"/>
<dbReference type="InterPro" id="IPR013078">
    <property type="entry name" value="His_Pase_superF_clade-1"/>
</dbReference>
<evidence type="ECO:0000313" key="3">
    <source>
        <dbReference type="Proteomes" id="UP000789595"/>
    </source>
</evidence>
<accession>A0A8J2SI25</accession>
<keyword evidence="1" id="KW-0732">Signal</keyword>
<sequence>MQRAVAAAAALLLSALSVLVTQRKTTTQLRCRPSSEIWIIRHGEKAANASRTLDLDLSPAGVDRAQNLERLVTSGDWPRFAAVYATSPSAPPFVRREYETVAPLAQALGIHINVSFGAFETEALAADAMRTARSLAATDDCQSPAVLIAWEHCRIPKLRRALGCDTGRCRACWSDLDYDSVDRFRVFAGGGVDVLPPTSEGFGGGETTDFLYAMCVDKESEEPGLDCVPPY</sequence>
<dbReference type="GO" id="GO:0003824">
    <property type="term" value="F:catalytic activity"/>
    <property type="evidence" value="ECO:0007669"/>
    <property type="project" value="InterPro"/>
</dbReference>
<comment type="caution">
    <text evidence="2">The sequence shown here is derived from an EMBL/GenBank/DDBJ whole genome shotgun (WGS) entry which is preliminary data.</text>
</comment>
<dbReference type="InterPro" id="IPR029033">
    <property type="entry name" value="His_PPase_superfam"/>
</dbReference>
<dbReference type="Pfam" id="PF00300">
    <property type="entry name" value="His_Phos_1"/>
    <property type="match status" value="1"/>
</dbReference>
<dbReference type="PROSITE" id="PS00175">
    <property type="entry name" value="PG_MUTASE"/>
    <property type="match status" value="1"/>
</dbReference>
<evidence type="ECO:0000313" key="2">
    <source>
        <dbReference type="EMBL" id="CAH0368339.1"/>
    </source>
</evidence>
<dbReference type="OrthoDB" id="405898at2759"/>
<evidence type="ECO:0000256" key="1">
    <source>
        <dbReference type="SAM" id="SignalP"/>
    </source>
</evidence>
<feature type="chain" id="PRO_5035292613" evidence="1">
    <location>
        <begin position="23"/>
        <end position="231"/>
    </location>
</feature>
<proteinExistence type="predicted"/>
<protein>
    <submittedName>
        <fullName evidence="2">Uncharacterized protein</fullName>
    </submittedName>
</protein>
<dbReference type="InterPro" id="IPR001345">
    <property type="entry name" value="PG/BPGM_mutase_AS"/>
</dbReference>